<evidence type="ECO:0000313" key="1">
    <source>
        <dbReference type="EMBL" id="ABP77646.1"/>
    </source>
</evidence>
<organism evidence="1">
    <name type="scientific">Shewanella putrefaciens (strain CN-32 / ATCC BAA-453)</name>
    <dbReference type="NCBI Taxonomy" id="319224"/>
    <lineage>
        <taxon>Bacteria</taxon>
        <taxon>Pseudomonadati</taxon>
        <taxon>Pseudomonadota</taxon>
        <taxon>Gammaproteobacteria</taxon>
        <taxon>Alteromonadales</taxon>
        <taxon>Shewanellaceae</taxon>
        <taxon>Shewanella</taxon>
    </lineage>
</organism>
<dbReference type="HOGENOM" id="CLU_049028_0_0_6"/>
<dbReference type="STRING" id="319224.Sputcn32_3941"/>
<evidence type="ECO:0008006" key="2">
    <source>
        <dbReference type="Google" id="ProtNLM"/>
    </source>
</evidence>
<gene>
    <name evidence="1" type="ordered locus">Sputcn32_3941</name>
</gene>
<proteinExistence type="predicted"/>
<dbReference type="eggNOG" id="ENOG502Z8JN">
    <property type="taxonomic scope" value="Bacteria"/>
</dbReference>
<accession>A4YCG3</accession>
<dbReference type="AlphaFoldDB" id="A4YCG3"/>
<reference evidence="1" key="1">
    <citation type="submission" date="2007-04" db="EMBL/GenBank/DDBJ databases">
        <title>Complete sequence of Shewanella putrefaciens CN-32.</title>
        <authorList>
            <consortium name="US DOE Joint Genome Institute"/>
            <person name="Copeland A."/>
            <person name="Lucas S."/>
            <person name="Lapidus A."/>
            <person name="Barry K."/>
            <person name="Detter J.C."/>
            <person name="Glavina del Rio T."/>
            <person name="Hammon N."/>
            <person name="Israni S."/>
            <person name="Dalin E."/>
            <person name="Tice H."/>
            <person name="Pitluck S."/>
            <person name="Chain P."/>
            <person name="Malfatti S."/>
            <person name="Shin M."/>
            <person name="Vergez L."/>
            <person name="Schmutz J."/>
            <person name="Larimer F."/>
            <person name="Land M."/>
            <person name="Hauser L."/>
            <person name="Kyrpides N."/>
            <person name="Mikhailova N."/>
            <person name="Romine M.F."/>
            <person name="Fredrickson J."/>
            <person name="Tiedje J."/>
            <person name="Richardson P."/>
        </authorList>
    </citation>
    <scope>NUCLEOTIDE SEQUENCE [LARGE SCALE GENOMIC DNA]</scope>
    <source>
        <strain evidence="1">CN-32</strain>
    </source>
</reference>
<protein>
    <recommendedName>
        <fullName evidence="2">NurA domain-containing protein</fullName>
    </recommendedName>
</protein>
<name>A4YCG3_SHEPC</name>
<dbReference type="EMBL" id="CP000681">
    <property type="protein sequence ID" value="ABP77646.1"/>
    <property type="molecule type" value="Genomic_DNA"/>
</dbReference>
<dbReference type="KEGG" id="spc:Sputcn32_3941"/>
<sequence length="451" mass="51470">MPLKSILPFKFETATGESLLHFERSESWKKFEGTIALRSSVSGQVKIDKLTPVRRGWIPFRVIAIDGSHVTHQVRNGFPGADASIVMISIVLIDVSKLNKLEDDKIPSPQVFSTMDDATVIDAVLPGANVVGKDENLLTPKKFFRREVFETINGKVTTSFESLLDTYRTITAGRPEPDIECPIDDCNKKYTRGNGCYQCQCHRKETLYETDELRFHQRFNENGSNGEVHGEVRHILEILSLLNVLRFYATKERVEWFRDCAFVLDGPLGIFGQPAWLLPYVKNELRNINDFVRKEINTDIVVFGIEKSGKFAQHFEDIDWTEKDGPRSNFPRQTLITPSLNYIHKNIIFRDSTKPWGDATYFGRKAMYKNITGEHLVVNTPMLDDYSSDVHNVSEAAYPRINDILDVLDKLGTYLYKDGFMPLVRANAHAAIPFKRGVSILEELFKNRPKS</sequence>